<dbReference type="InterPro" id="IPR005907">
    <property type="entry name" value="G1P_thy_trans_s"/>
</dbReference>
<dbReference type="Pfam" id="PF00483">
    <property type="entry name" value="NTP_transferase"/>
    <property type="match status" value="1"/>
</dbReference>
<keyword evidence="5" id="KW-0808">Transferase</keyword>
<dbReference type="InterPro" id="IPR005835">
    <property type="entry name" value="NTP_transferase_dom"/>
</dbReference>
<sequence>MRGVVLAGGHGKRLQPLTLVTNKHLLPVYKKPMIYYPIETLRNAGINEILIVTSGEYLGHFYRLLQTGRSLGVKLHYEIQEGSDGTGAALLCAEEFTRNDDFMVILGDNIVYENVRSFIDDFQEEKKEFKAKILITKVDDPKKYGVVEFDEKRVTRLVEKPAVPFSNYVNTGLWIFQPEAFNYLKELKTSPRGEYETTDVLHSYAEQGLLTYGILKSKWTDAGTFEQLFNATMLVKELEDEITKNEVKAKGA</sequence>
<evidence type="ECO:0000259" key="12">
    <source>
        <dbReference type="Pfam" id="PF00483"/>
    </source>
</evidence>
<evidence type="ECO:0000256" key="4">
    <source>
        <dbReference type="ARBA" id="ARBA00017654"/>
    </source>
</evidence>
<protein>
    <recommendedName>
        <fullName evidence="4">Glucose-1-phosphate thymidylyltransferase</fullName>
        <ecNumber evidence="3">2.7.7.24</ecNumber>
    </recommendedName>
    <alternativeName>
        <fullName evidence="10">dTDP-glucose pyrophosphorylase</fullName>
    </alternativeName>
    <alternativeName>
        <fullName evidence="9">dTDP-glucose synthase</fullName>
    </alternativeName>
</protein>
<organism evidence="13 14">
    <name type="scientific">Dehalobacterium formicoaceticum</name>
    <dbReference type="NCBI Taxonomy" id="51515"/>
    <lineage>
        <taxon>Bacteria</taxon>
        <taxon>Bacillati</taxon>
        <taxon>Bacillota</taxon>
        <taxon>Clostridia</taxon>
        <taxon>Eubacteriales</taxon>
        <taxon>Peptococcaceae</taxon>
        <taxon>Dehalobacterium</taxon>
    </lineage>
</organism>
<evidence type="ECO:0000313" key="13">
    <source>
        <dbReference type="EMBL" id="MCR6544171.1"/>
    </source>
</evidence>
<reference evidence="13 14" key="1">
    <citation type="submission" date="2022-08" db="EMBL/GenBank/DDBJ databases">
        <title>Proteogenomics of the novel Dehalobacterium formicoaceticum strain EZ94 highlights a key role of methyltransferases during anaerobic dichloromethane degradation.</title>
        <authorList>
            <person name="Wasmund K."/>
        </authorList>
    </citation>
    <scope>NUCLEOTIDE SEQUENCE [LARGE SCALE GENOMIC DNA]</scope>
    <source>
        <strain evidence="13 14">EZ94</strain>
    </source>
</reference>
<dbReference type="EC" id="2.7.7.24" evidence="3"/>
<comment type="caution">
    <text evidence="13">The sequence shown here is derived from an EMBL/GenBank/DDBJ whole genome shotgun (WGS) entry which is preliminary data.</text>
</comment>
<dbReference type="InterPro" id="IPR029044">
    <property type="entry name" value="Nucleotide-diphossugar_trans"/>
</dbReference>
<dbReference type="EMBL" id="JANPWE010000001">
    <property type="protein sequence ID" value="MCR6544171.1"/>
    <property type="molecule type" value="Genomic_DNA"/>
</dbReference>
<comment type="similarity">
    <text evidence="2">Belongs to the glucose-1-phosphate thymidylyltransferase family.</text>
</comment>
<evidence type="ECO:0000256" key="2">
    <source>
        <dbReference type="ARBA" id="ARBA00010480"/>
    </source>
</evidence>
<dbReference type="PANTHER" id="PTHR43532:SF1">
    <property type="entry name" value="GLUCOSE-1-PHOSPHATE THYMIDYLYLTRANSFERASE 1"/>
    <property type="match status" value="1"/>
</dbReference>
<name>A0ABT1Y0W6_9FIRM</name>
<proteinExistence type="inferred from homology"/>
<gene>
    <name evidence="13" type="ORF">NVS47_01360</name>
</gene>
<evidence type="ECO:0000256" key="7">
    <source>
        <dbReference type="ARBA" id="ARBA00022723"/>
    </source>
</evidence>
<evidence type="ECO:0000256" key="3">
    <source>
        <dbReference type="ARBA" id="ARBA00012461"/>
    </source>
</evidence>
<keyword evidence="14" id="KW-1185">Reference proteome</keyword>
<evidence type="ECO:0000256" key="6">
    <source>
        <dbReference type="ARBA" id="ARBA00022695"/>
    </source>
</evidence>
<evidence type="ECO:0000313" key="14">
    <source>
        <dbReference type="Proteomes" id="UP001524944"/>
    </source>
</evidence>
<dbReference type="SUPFAM" id="SSF53448">
    <property type="entry name" value="Nucleotide-diphospho-sugar transferases"/>
    <property type="match status" value="1"/>
</dbReference>
<evidence type="ECO:0000256" key="11">
    <source>
        <dbReference type="ARBA" id="ARBA00049336"/>
    </source>
</evidence>
<dbReference type="Proteomes" id="UP001524944">
    <property type="component" value="Unassembled WGS sequence"/>
</dbReference>
<dbReference type="Gene3D" id="3.90.550.10">
    <property type="entry name" value="Spore Coat Polysaccharide Biosynthesis Protein SpsA, Chain A"/>
    <property type="match status" value="1"/>
</dbReference>
<evidence type="ECO:0000256" key="1">
    <source>
        <dbReference type="ARBA" id="ARBA00001946"/>
    </source>
</evidence>
<keyword evidence="8" id="KW-0460">Magnesium</keyword>
<dbReference type="PANTHER" id="PTHR43532">
    <property type="entry name" value="GLUCOSE-1-PHOSPHATE THYMIDYLYLTRANSFERASE"/>
    <property type="match status" value="1"/>
</dbReference>
<evidence type="ECO:0000256" key="9">
    <source>
        <dbReference type="ARBA" id="ARBA00032492"/>
    </source>
</evidence>
<comment type="cofactor">
    <cofactor evidence="1">
        <name>Mg(2+)</name>
        <dbReference type="ChEBI" id="CHEBI:18420"/>
    </cofactor>
</comment>
<keyword evidence="6" id="KW-0548">Nucleotidyltransferase</keyword>
<evidence type="ECO:0000256" key="8">
    <source>
        <dbReference type="ARBA" id="ARBA00022842"/>
    </source>
</evidence>
<accession>A0ABT1Y0W6</accession>
<evidence type="ECO:0000256" key="10">
    <source>
        <dbReference type="ARBA" id="ARBA00032598"/>
    </source>
</evidence>
<keyword evidence="7" id="KW-0479">Metal-binding</keyword>
<feature type="domain" description="Nucleotidyl transferase" evidence="12">
    <location>
        <begin position="3"/>
        <end position="235"/>
    </location>
</feature>
<evidence type="ECO:0000256" key="5">
    <source>
        <dbReference type="ARBA" id="ARBA00022679"/>
    </source>
</evidence>
<dbReference type="RefSeq" id="WP_257911722.1">
    <property type="nucleotide sequence ID" value="NZ_JANPWE010000001.1"/>
</dbReference>
<comment type="catalytic activity">
    <reaction evidence="11">
        <text>dTTP + alpha-D-glucose 1-phosphate + H(+) = dTDP-alpha-D-glucose + diphosphate</text>
        <dbReference type="Rhea" id="RHEA:15225"/>
        <dbReference type="ChEBI" id="CHEBI:15378"/>
        <dbReference type="ChEBI" id="CHEBI:33019"/>
        <dbReference type="ChEBI" id="CHEBI:37568"/>
        <dbReference type="ChEBI" id="CHEBI:57477"/>
        <dbReference type="ChEBI" id="CHEBI:58601"/>
        <dbReference type="EC" id="2.7.7.24"/>
    </reaction>
</comment>